<comment type="subcellular location">
    <subcellularLocation>
        <location evidence="1">Cell envelope</location>
    </subcellularLocation>
</comment>
<evidence type="ECO:0000259" key="4">
    <source>
        <dbReference type="Pfam" id="PF13407"/>
    </source>
</evidence>
<keyword evidence="3" id="KW-0732">Signal</keyword>
<dbReference type="OrthoDB" id="4827464at2"/>
<organism evidence="5 6">
    <name type="scientific">Laribacter hongkongensis</name>
    <dbReference type="NCBI Taxonomy" id="168471"/>
    <lineage>
        <taxon>Bacteria</taxon>
        <taxon>Pseudomonadati</taxon>
        <taxon>Pseudomonadota</taxon>
        <taxon>Betaproteobacteria</taxon>
        <taxon>Neisseriales</taxon>
        <taxon>Aquaspirillaceae</taxon>
        <taxon>Laribacter</taxon>
    </lineage>
</organism>
<dbReference type="Pfam" id="PF13407">
    <property type="entry name" value="Peripla_BP_4"/>
    <property type="match status" value="1"/>
</dbReference>
<evidence type="ECO:0000313" key="5">
    <source>
        <dbReference type="EMBL" id="ASJ23976.1"/>
    </source>
</evidence>
<comment type="similarity">
    <text evidence="2">Belongs to the bacterial solute-binding protein 2 family.</text>
</comment>
<evidence type="ECO:0000256" key="3">
    <source>
        <dbReference type="ARBA" id="ARBA00022729"/>
    </source>
</evidence>
<dbReference type="AlphaFoldDB" id="A0A248LHW2"/>
<dbReference type="PROSITE" id="PS51257">
    <property type="entry name" value="PROKAR_LIPOPROTEIN"/>
    <property type="match status" value="1"/>
</dbReference>
<reference evidence="6" key="1">
    <citation type="submission" date="2017-06" db="EMBL/GenBank/DDBJ databases">
        <title>Whole genome sequence of Laribacter hongkongensis LHGZ1.</title>
        <authorList>
            <person name="Chen D."/>
            <person name="Wu H."/>
            <person name="Chen J."/>
        </authorList>
    </citation>
    <scope>NUCLEOTIDE SEQUENCE [LARGE SCALE GENOMIC DNA]</scope>
    <source>
        <strain evidence="6">LHGZ1</strain>
    </source>
</reference>
<dbReference type="Gene3D" id="3.40.50.2300">
    <property type="match status" value="2"/>
</dbReference>
<dbReference type="Proteomes" id="UP000197424">
    <property type="component" value="Chromosome"/>
</dbReference>
<accession>A0A248LHW2</accession>
<dbReference type="InterPro" id="IPR025997">
    <property type="entry name" value="SBP_2_dom"/>
</dbReference>
<dbReference type="PANTHER" id="PTHR46847:SF1">
    <property type="entry name" value="D-ALLOSE-BINDING PERIPLASMIC PROTEIN-RELATED"/>
    <property type="match status" value="1"/>
</dbReference>
<proteinExistence type="inferred from homology"/>
<dbReference type="RefSeq" id="WP_088860437.1">
    <property type="nucleotide sequence ID" value="NZ_CP022115.1"/>
</dbReference>
<gene>
    <name evidence="5" type="primary">rbsB</name>
    <name evidence="5" type="ORF">LHGZ1_1145</name>
</gene>
<name>A0A248LHW2_9NEIS</name>
<evidence type="ECO:0000256" key="1">
    <source>
        <dbReference type="ARBA" id="ARBA00004196"/>
    </source>
</evidence>
<dbReference type="SUPFAM" id="SSF53822">
    <property type="entry name" value="Periplasmic binding protein-like I"/>
    <property type="match status" value="1"/>
</dbReference>
<dbReference type="GO" id="GO:0030313">
    <property type="term" value="C:cell envelope"/>
    <property type="evidence" value="ECO:0007669"/>
    <property type="project" value="UniProtKB-SubCell"/>
</dbReference>
<evidence type="ECO:0000313" key="6">
    <source>
        <dbReference type="Proteomes" id="UP000197424"/>
    </source>
</evidence>
<evidence type="ECO:0000256" key="2">
    <source>
        <dbReference type="ARBA" id="ARBA00007639"/>
    </source>
</evidence>
<dbReference type="InterPro" id="IPR028082">
    <property type="entry name" value="Peripla_BP_I"/>
</dbReference>
<protein>
    <submittedName>
        <fullName evidence="5">RbsB</fullName>
    </submittedName>
</protein>
<feature type="domain" description="Periplasmic binding protein" evidence="4">
    <location>
        <begin position="51"/>
        <end position="311"/>
    </location>
</feature>
<sequence>MNTLARFAITLLVLLGLGGCQDENRPRIEAVTTASAASPESGKATGNLPRIALVMKSLSNPYFIEMEKGARQAQTENRAELFVKAVGLETSIDQQIQFIDDIINNKSADAIIIVPTDSSRLAPVIARAHKAGIHIINLDTRLDADALAQEGIGPLPFIGVDNHRAAYKAAAHLAASLPPKSEVAIIEGNSNAINALRRSEGARQALEAAGMRLVASQSSWTIEQAYEITGNLLKQNPELRGIYCISDLIALGVIRYLADHGIRQVKVAGFDGIAQARAALASNQMVATVDQRPAEQGYLSVKAALDAIAGKPVTGQIKVETELLTRTSVRQP</sequence>
<dbReference type="PANTHER" id="PTHR46847">
    <property type="entry name" value="D-ALLOSE-BINDING PERIPLASMIC PROTEIN-RELATED"/>
    <property type="match status" value="1"/>
</dbReference>
<dbReference type="EMBL" id="CP022115">
    <property type="protein sequence ID" value="ASJ23976.1"/>
    <property type="molecule type" value="Genomic_DNA"/>
</dbReference>
<dbReference type="GO" id="GO:0030246">
    <property type="term" value="F:carbohydrate binding"/>
    <property type="evidence" value="ECO:0007669"/>
    <property type="project" value="UniProtKB-ARBA"/>
</dbReference>